<comment type="caution">
    <text evidence="1">The sequence shown here is derived from an EMBL/GenBank/DDBJ whole genome shotgun (WGS) entry which is preliminary data.</text>
</comment>
<dbReference type="Proteomes" id="UP000521943">
    <property type="component" value="Unassembled WGS sequence"/>
</dbReference>
<accession>A0A8H6M3Z1</accession>
<name>A0A8H6M3Z1_9AGAR</name>
<gene>
    <name evidence="1" type="ORF">DFP72DRAFT_909717</name>
</gene>
<evidence type="ECO:0000313" key="2">
    <source>
        <dbReference type="Proteomes" id="UP000521943"/>
    </source>
</evidence>
<dbReference type="EMBL" id="JACGCI010000055">
    <property type="protein sequence ID" value="KAF6750647.1"/>
    <property type="molecule type" value="Genomic_DNA"/>
</dbReference>
<keyword evidence="2" id="KW-1185">Reference proteome</keyword>
<protein>
    <submittedName>
        <fullName evidence="1">Uncharacterized protein</fullName>
    </submittedName>
</protein>
<evidence type="ECO:0000313" key="1">
    <source>
        <dbReference type="EMBL" id="KAF6750647.1"/>
    </source>
</evidence>
<reference evidence="1 2" key="1">
    <citation type="submission" date="2020-07" db="EMBL/GenBank/DDBJ databases">
        <title>Comparative genomics of pyrophilous fungi reveals a link between fire events and developmental genes.</title>
        <authorList>
            <consortium name="DOE Joint Genome Institute"/>
            <person name="Steindorff A.S."/>
            <person name="Carver A."/>
            <person name="Calhoun S."/>
            <person name="Stillman K."/>
            <person name="Liu H."/>
            <person name="Lipzen A."/>
            <person name="Pangilinan J."/>
            <person name="Labutti K."/>
            <person name="Bruns T.D."/>
            <person name="Grigoriev I.V."/>
        </authorList>
    </citation>
    <scope>NUCLEOTIDE SEQUENCE [LARGE SCALE GENOMIC DNA]</scope>
    <source>
        <strain evidence="1 2">CBS 144469</strain>
    </source>
</reference>
<sequence>MEVSVFALWFLGVLRPLVIYSSVRLRLFVRLLRSSIVLVQRVVPPLLRHEFERFAPILFLESTALSDRVCDGSWFLSWLRHEADSFCMRFTANRSFFFLAQG</sequence>
<proteinExistence type="predicted"/>
<organism evidence="1 2">
    <name type="scientific">Ephemerocybe angulata</name>
    <dbReference type="NCBI Taxonomy" id="980116"/>
    <lineage>
        <taxon>Eukaryota</taxon>
        <taxon>Fungi</taxon>
        <taxon>Dikarya</taxon>
        <taxon>Basidiomycota</taxon>
        <taxon>Agaricomycotina</taxon>
        <taxon>Agaricomycetes</taxon>
        <taxon>Agaricomycetidae</taxon>
        <taxon>Agaricales</taxon>
        <taxon>Agaricineae</taxon>
        <taxon>Psathyrellaceae</taxon>
        <taxon>Ephemerocybe</taxon>
    </lineage>
</organism>
<dbReference type="AlphaFoldDB" id="A0A8H6M3Z1"/>